<dbReference type="Proteomes" id="UP001177021">
    <property type="component" value="Unassembled WGS sequence"/>
</dbReference>
<reference evidence="1" key="1">
    <citation type="submission" date="2023-10" db="EMBL/GenBank/DDBJ databases">
        <authorList>
            <person name="Rodriguez Cubillos JULIANA M."/>
            <person name="De Vega J."/>
        </authorList>
    </citation>
    <scope>NUCLEOTIDE SEQUENCE</scope>
</reference>
<dbReference type="EMBL" id="CASHSV030000001">
    <property type="protein sequence ID" value="CAJ2629063.1"/>
    <property type="molecule type" value="Genomic_DNA"/>
</dbReference>
<gene>
    <name evidence="1" type="ORF">MILVUS5_LOCUS1139</name>
</gene>
<sequence>MEERRISNGRKDNKVRSIGWKEEQVLEKEVDGGCPARLEGRRTVQENSHSAKKVMDEEVAGGGGNRHCKLGDGGNSNGDSKRVALFNRRFNSEEVSRTEKEKVVKMKGVVKPLAKVGNLDSAQPALPIVGEVVSSEPAPFIEKDEADISDGVRVGEIVVRTVRGQSGGSESRRGGGRTSCV</sequence>
<keyword evidence="2" id="KW-1185">Reference proteome</keyword>
<protein>
    <submittedName>
        <fullName evidence="1">Uncharacterized protein</fullName>
    </submittedName>
</protein>
<comment type="caution">
    <text evidence="1">The sequence shown here is derived from an EMBL/GenBank/DDBJ whole genome shotgun (WGS) entry which is preliminary data.</text>
</comment>
<organism evidence="1 2">
    <name type="scientific">Trifolium pratense</name>
    <name type="common">Red clover</name>
    <dbReference type="NCBI Taxonomy" id="57577"/>
    <lineage>
        <taxon>Eukaryota</taxon>
        <taxon>Viridiplantae</taxon>
        <taxon>Streptophyta</taxon>
        <taxon>Embryophyta</taxon>
        <taxon>Tracheophyta</taxon>
        <taxon>Spermatophyta</taxon>
        <taxon>Magnoliopsida</taxon>
        <taxon>eudicotyledons</taxon>
        <taxon>Gunneridae</taxon>
        <taxon>Pentapetalae</taxon>
        <taxon>rosids</taxon>
        <taxon>fabids</taxon>
        <taxon>Fabales</taxon>
        <taxon>Fabaceae</taxon>
        <taxon>Papilionoideae</taxon>
        <taxon>50 kb inversion clade</taxon>
        <taxon>NPAAA clade</taxon>
        <taxon>Hologalegina</taxon>
        <taxon>IRL clade</taxon>
        <taxon>Trifolieae</taxon>
        <taxon>Trifolium</taxon>
    </lineage>
</organism>
<name>A0ACB0IAR4_TRIPR</name>
<proteinExistence type="predicted"/>
<evidence type="ECO:0000313" key="1">
    <source>
        <dbReference type="EMBL" id="CAJ2629063.1"/>
    </source>
</evidence>
<evidence type="ECO:0000313" key="2">
    <source>
        <dbReference type="Proteomes" id="UP001177021"/>
    </source>
</evidence>
<accession>A0ACB0IAR4</accession>